<gene>
    <name evidence="2" type="ORF">EWM64_g6802</name>
</gene>
<accession>A0A4Y9ZTR0</accession>
<reference evidence="2 3" key="1">
    <citation type="submission" date="2019-02" db="EMBL/GenBank/DDBJ databases">
        <title>Genome sequencing of the rare red list fungi Hericium alpestre (H. flagellum).</title>
        <authorList>
            <person name="Buettner E."/>
            <person name="Kellner H."/>
        </authorList>
    </citation>
    <scope>NUCLEOTIDE SEQUENCE [LARGE SCALE GENOMIC DNA]</scope>
    <source>
        <strain evidence="2 3">DSM 108284</strain>
    </source>
</reference>
<keyword evidence="3" id="KW-1185">Reference proteome</keyword>
<keyword evidence="1" id="KW-0812">Transmembrane</keyword>
<feature type="transmembrane region" description="Helical" evidence="1">
    <location>
        <begin position="6"/>
        <end position="25"/>
    </location>
</feature>
<dbReference type="AlphaFoldDB" id="A0A4Y9ZTR0"/>
<keyword evidence="1" id="KW-0472">Membrane</keyword>
<evidence type="ECO:0000256" key="1">
    <source>
        <dbReference type="SAM" id="Phobius"/>
    </source>
</evidence>
<sequence length="63" mass="6735">MLLPAILVPAILFMAILLAGILLPIMRLRAYTTRTCVPILPSLPPMLIRAVPIVVALACQGIS</sequence>
<keyword evidence="1" id="KW-1133">Transmembrane helix</keyword>
<comment type="caution">
    <text evidence="2">The sequence shown here is derived from an EMBL/GenBank/DDBJ whole genome shotgun (WGS) entry which is preliminary data.</text>
</comment>
<evidence type="ECO:0000313" key="3">
    <source>
        <dbReference type="Proteomes" id="UP000298061"/>
    </source>
</evidence>
<name>A0A4Y9ZTR0_9AGAM</name>
<dbReference type="EMBL" id="SFCI01000973">
    <property type="protein sequence ID" value="TFY77211.1"/>
    <property type="molecule type" value="Genomic_DNA"/>
</dbReference>
<organism evidence="2 3">
    <name type="scientific">Hericium alpestre</name>
    <dbReference type="NCBI Taxonomy" id="135208"/>
    <lineage>
        <taxon>Eukaryota</taxon>
        <taxon>Fungi</taxon>
        <taxon>Dikarya</taxon>
        <taxon>Basidiomycota</taxon>
        <taxon>Agaricomycotina</taxon>
        <taxon>Agaricomycetes</taxon>
        <taxon>Russulales</taxon>
        <taxon>Hericiaceae</taxon>
        <taxon>Hericium</taxon>
    </lineage>
</organism>
<dbReference type="Proteomes" id="UP000298061">
    <property type="component" value="Unassembled WGS sequence"/>
</dbReference>
<protein>
    <submittedName>
        <fullName evidence="2">Uncharacterized protein</fullName>
    </submittedName>
</protein>
<proteinExistence type="predicted"/>
<evidence type="ECO:0000313" key="2">
    <source>
        <dbReference type="EMBL" id="TFY77211.1"/>
    </source>
</evidence>